<sequence length="166" mass="18144">MAGAASDPVVDVPAWIKPMLAKPDGGRLPTGAGWAYEYKLDDYRACMRVAADGQTVLTSRNGIDFTNEFPAVVGVVGPALGGRAAVLDGEIIAYNTEGQVDFGLLQERRGRYRKHRGPGPFEDRVEVRFLAFDLLRLGDAVLVGESYDERRQLLASIPMPDPHWVS</sequence>
<dbReference type="Gene3D" id="3.30.470.30">
    <property type="entry name" value="DNA ligase/mRNA capping enzyme"/>
    <property type="match status" value="1"/>
</dbReference>
<evidence type="ECO:0000256" key="2">
    <source>
        <dbReference type="ARBA" id="ARBA00022598"/>
    </source>
</evidence>
<dbReference type="GO" id="GO:0016874">
    <property type="term" value="F:ligase activity"/>
    <property type="evidence" value="ECO:0007669"/>
    <property type="project" value="UniProtKB-KW"/>
</dbReference>
<feature type="domain" description="ATP-dependent DNA ligase family profile" evidence="3">
    <location>
        <begin position="31"/>
        <end position="161"/>
    </location>
</feature>
<proteinExistence type="inferred from homology"/>
<evidence type="ECO:0000313" key="4">
    <source>
        <dbReference type="EMBL" id="MFD1049799.1"/>
    </source>
</evidence>
<protein>
    <submittedName>
        <fullName evidence="4">DNA ligase D</fullName>
    </submittedName>
</protein>
<dbReference type="EMBL" id="JBHTIS010002408">
    <property type="protein sequence ID" value="MFD1049799.1"/>
    <property type="molecule type" value="Genomic_DNA"/>
</dbReference>
<comment type="caution">
    <text evidence="4">The sequence shown here is derived from an EMBL/GenBank/DDBJ whole genome shotgun (WGS) entry which is preliminary data.</text>
</comment>
<dbReference type="Proteomes" id="UP001597045">
    <property type="component" value="Unassembled WGS sequence"/>
</dbReference>
<dbReference type="InterPro" id="IPR050191">
    <property type="entry name" value="ATP-dep_DNA_ligase"/>
</dbReference>
<dbReference type="InterPro" id="IPR012310">
    <property type="entry name" value="DNA_ligase_ATP-dep_cent"/>
</dbReference>
<dbReference type="Pfam" id="PF01068">
    <property type="entry name" value="DNA_ligase_A_M"/>
    <property type="match status" value="1"/>
</dbReference>
<gene>
    <name evidence="4" type="ORF">ACFQ1S_31835</name>
</gene>
<evidence type="ECO:0000256" key="1">
    <source>
        <dbReference type="ARBA" id="ARBA00007572"/>
    </source>
</evidence>
<dbReference type="SUPFAM" id="SSF56091">
    <property type="entry name" value="DNA ligase/mRNA capping enzyme, catalytic domain"/>
    <property type="match status" value="1"/>
</dbReference>
<keyword evidence="5" id="KW-1185">Reference proteome</keyword>
<keyword evidence="2 4" id="KW-0436">Ligase</keyword>
<evidence type="ECO:0000313" key="5">
    <source>
        <dbReference type="Proteomes" id="UP001597045"/>
    </source>
</evidence>
<name>A0ABW3MJL4_9PSEU</name>
<evidence type="ECO:0000259" key="3">
    <source>
        <dbReference type="Pfam" id="PF01068"/>
    </source>
</evidence>
<reference evidence="5" key="1">
    <citation type="journal article" date="2019" name="Int. J. Syst. Evol. Microbiol.">
        <title>The Global Catalogue of Microorganisms (GCM) 10K type strain sequencing project: providing services to taxonomists for standard genome sequencing and annotation.</title>
        <authorList>
            <consortium name="The Broad Institute Genomics Platform"/>
            <consortium name="The Broad Institute Genome Sequencing Center for Infectious Disease"/>
            <person name="Wu L."/>
            <person name="Ma J."/>
        </authorList>
    </citation>
    <scope>NUCLEOTIDE SEQUENCE [LARGE SCALE GENOMIC DNA]</scope>
    <source>
        <strain evidence="5">JCM 31486</strain>
    </source>
</reference>
<organism evidence="4 5">
    <name type="scientific">Kibdelosporangium lantanae</name>
    <dbReference type="NCBI Taxonomy" id="1497396"/>
    <lineage>
        <taxon>Bacteria</taxon>
        <taxon>Bacillati</taxon>
        <taxon>Actinomycetota</taxon>
        <taxon>Actinomycetes</taxon>
        <taxon>Pseudonocardiales</taxon>
        <taxon>Pseudonocardiaceae</taxon>
        <taxon>Kibdelosporangium</taxon>
    </lineage>
</organism>
<accession>A0ABW3MJL4</accession>
<feature type="non-terminal residue" evidence="4">
    <location>
        <position position="166"/>
    </location>
</feature>
<comment type="similarity">
    <text evidence="1">Belongs to the ATP-dependent DNA ligase family.</text>
</comment>
<dbReference type="PANTHER" id="PTHR45674:SF4">
    <property type="entry name" value="DNA LIGASE 1"/>
    <property type="match status" value="1"/>
</dbReference>
<dbReference type="PANTHER" id="PTHR45674">
    <property type="entry name" value="DNA LIGASE 1/3 FAMILY MEMBER"/>
    <property type="match status" value="1"/>
</dbReference>